<dbReference type="FunFam" id="4.10.1000.10:FF:000003">
    <property type="entry name" value="Zinc finger CCCH domain-containing protein"/>
    <property type="match status" value="1"/>
</dbReference>
<dbReference type="Gene3D" id="4.10.1000.10">
    <property type="entry name" value="Zinc finger, CCCH-type"/>
    <property type="match status" value="1"/>
</dbReference>
<accession>A0A640K8M2</accession>
<proteinExistence type="inferred from homology"/>
<keyword evidence="4 9" id="KW-0479">Metal-binding</keyword>
<dbReference type="GO" id="GO:0006397">
    <property type="term" value="P:mRNA processing"/>
    <property type="evidence" value="ECO:0007669"/>
    <property type="project" value="UniProtKB-KW"/>
</dbReference>
<evidence type="ECO:0000313" key="13">
    <source>
        <dbReference type="Proteomes" id="UP000419144"/>
    </source>
</evidence>
<dbReference type="PROSITE" id="PS50103">
    <property type="entry name" value="ZF_C3H1"/>
    <property type="match status" value="1"/>
</dbReference>
<dbReference type="SUPFAM" id="SSF90229">
    <property type="entry name" value="CCCH zinc finger"/>
    <property type="match status" value="1"/>
</dbReference>
<keyword evidence="3" id="KW-0507">mRNA processing</keyword>
<feature type="compositionally biased region" description="Gly residues" evidence="10">
    <location>
        <begin position="434"/>
        <end position="443"/>
    </location>
</feature>
<feature type="compositionally biased region" description="Pro residues" evidence="10">
    <location>
        <begin position="327"/>
        <end position="342"/>
    </location>
</feature>
<dbReference type="PANTHER" id="PTHR12547:SF18">
    <property type="entry name" value="PROTEIN TIS11"/>
    <property type="match status" value="1"/>
</dbReference>
<dbReference type="GO" id="GO:0051252">
    <property type="term" value="P:regulation of RNA metabolic process"/>
    <property type="evidence" value="ECO:0007669"/>
    <property type="project" value="UniProtKB-ARBA"/>
</dbReference>
<dbReference type="InterPro" id="IPR045877">
    <property type="entry name" value="ZFP36-like"/>
</dbReference>
<dbReference type="PANTHER" id="PTHR12547">
    <property type="entry name" value="CCCH ZINC FINGER/TIS11-RELATED"/>
    <property type="match status" value="1"/>
</dbReference>
<evidence type="ECO:0000256" key="5">
    <source>
        <dbReference type="ARBA" id="ARBA00022737"/>
    </source>
</evidence>
<dbReference type="GO" id="GO:0005634">
    <property type="term" value="C:nucleus"/>
    <property type="evidence" value="ECO:0007669"/>
    <property type="project" value="UniProtKB-SubCell"/>
</dbReference>
<dbReference type="SMART" id="SM00356">
    <property type="entry name" value="ZnF_C3H1"/>
    <property type="match status" value="1"/>
</dbReference>
<dbReference type="GO" id="GO:0008270">
    <property type="term" value="F:zinc ion binding"/>
    <property type="evidence" value="ECO:0007669"/>
    <property type="project" value="UniProtKB-KW"/>
</dbReference>
<dbReference type="OrthoDB" id="1917198at2759"/>
<comment type="subcellular location">
    <subcellularLocation>
        <location evidence="1">Nucleus</location>
    </subcellularLocation>
</comment>
<dbReference type="EMBL" id="BLBS01000005">
    <property type="protein sequence ID" value="GET85752.1"/>
    <property type="molecule type" value="Genomic_DNA"/>
</dbReference>
<evidence type="ECO:0000256" key="6">
    <source>
        <dbReference type="ARBA" id="ARBA00022771"/>
    </source>
</evidence>
<dbReference type="Pfam" id="PF05182">
    <property type="entry name" value="Fip1"/>
    <property type="match status" value="1"/>
</dbReference>
<evidence type="ECO:0000256" key="3">
    <source>
        <dbReference type="ARBA" id="ARBA00022664"/>
    </source>
</evidence>
<dbReference type="GO" id="GO:0010468">
    <property type="term" value="P:regulation of gene expression"/>
    <property type="evidence" value="ECO:0007669"/>
    <property type="project" value="UniProtKB-ARBA"/>
</dbReference>
<keyword evidence="6 9" id="KW-0863">Zinc-finger</keyword>
<protein>
    <recommendedName>
        <fullName evidence="11">C3H1-type domain-containing protein</fullName>
    </recommendedName>
</protein>
<dbReference type="VEuPathDB" id="TriTrypDB:LtaPh_0502000"/>
<feature type="compositionally biased region" description="Low complexity" evidence="10">
    <location>
        <begin position="393"/>
        <end position="413"/>
    </location>
</feature>
<name>A0A640K8M2_LEITA</name>
<dbReference type="GO" id="GO:0003729">
    <property type="term" value="F:mRNA binding"/>
    <property type="evidence" value="ECO:0007669"/>
    <property type="project" value="InterPro"/>
</dbReference>
<feature type="domain" description="C3H1-type" evidence="11">
    <location>
        <begin position="290"/>
        <end position="317"/>
    </location>
</feature>
<gene>
    <name evidence="12" type="ORF">LtaPh_0502000</name>
</gene>
<evidence type="ECO:0000256" key="2">
    <source>
        <dbReference type="ARBA" id="ARBA00007459"/>
    </source>
</evidence>
<sequence>MSLAVFIGTTRPLTTRAHPSWRAGNFRAQGRQDAWTPETATSPRTYTGIESLLPSATHLPPTCCSPFRRERLSTQAAAAAAFEMETGGDDLFVINDVEADQMDDRPGAGPVERAQETEAEAMEHVKGLVPLCAQHVQGPQLSSATFGYDIAQMAKRPWAEPGAKLSDYFNYGFNEQSWRVYCAMQEKGEESLLANATAVLQKLELAARPGVGATAEEAGAGGHAVRDEPPMLMVGGIMDGYSEGGPYGGGQGMYGGQEGPGRGGGYGRPYQPREFHPHGGGGFERPHNANYKTRLCKSFAEGHCNRGDQCNFAHGVAELRQPGGGEPMPPPPPQSQPPPPPVGLAGGGSAPPPMAPVYGDHRSGFNNYYSPPPPQVMAGGAPSQAPERVNYLMPPFQGGAGMPPMMGAPAMPMQDNGDGASSGFRQPPKRPRQDGGGVYEPQY</sequence>
<evidence type="ECO:0000256" key="1">
    <source>
        <dbReference type="ARBA" id="ARBA00004123"/>
    </source>
</evidence>
<comment type="similarity">
    <text evidence="2">Belongs to the FIP1 family.</text>
</comment>
<dbReference type="Proteomes" id="UP000419144">
    <property type="component" value="Unassembled WGS sequence"/>
</dbReference>
<dbReference type="InterPro" id="IPR000571">
    <property type="entry name" value="Znf_CCCH"/>
</dbReference>
<keyword evidence="13" id="KW-1185">Reference proteome</keyword>
<comment type="caution">
    <text evidence="12">The sequence shown here is derived from an EMBL/GenBank/DDBJ whole genome shotgun (WGS) entry which is preliminary data.</text>
</comment>
<keyword evidence="8" id="KW-0539">Nucleus</keyword>
<keyword evidence="7 9" id="KW-0862">Zinc</keyword>
<evidence type="ECO:0000256" key="8">
    <source>
        <dbReference type="ARBA" id="ARBA00023242"/>
    </source>
</evidence>
<dbReference type="InterPro" id="IPR036855">
    <property type="entry name" value="Znf_CCCH_sf"/>
</dbReference>
<evidence type="ECO:0000259" key="11">
    <source>
        <dbReference type="PROSITE" id="PS50103"/>
    </source>
</evidence>
<evidence type="ECO:0000256" key="4">
    <source>
        <dbReference type="ARBA" id="ARBA00022723"/>
    </source>
</evidence>
<feature type="zinc finger region" description="C3H1-type" evidence="9">
    <location>
        <begin position="290"/>
        <end position="317"/>
    </location>
</feature>
<evidence type="ECO:0000256" key="7">
    <source>
        <dbReference type="ARBA" id="ARBA00022833"/>
    </source>
</evidence>
<reference evidence="12" key="1">
    <citation type="submission" date="2019-11" db="EMBL/GenBank/DDBJ databases">
        <title>Leishmania tarentolae CDS.</title>
        <authorList>
            <person name="Goto Y."/>
            <person name="Yamagishi J."/>
        </authorList>
    </citation>
    <scope>NUCLEOTIDE SEQUENCE [LARGE SCALE GENOMIC DNA]</scope>
    <source>
        <strain evidence="12">Parrot Tar II</strain>
    </source>
</reference>
<organism evidence="12 13">
    <name type="scientific">Leishmania tarentolae</name>
    <name type="common">Sauroleishmania tarentolae</name>
    <dbReference type="NCBI Taxonomy" id="5689"/>
    <lineage>
        <taxon>Eukaryota</taxon>
        <taxon>Discoba</taxon>
        <taxon>Euglenozoa</taxon>
        <taxon>Kinetoplastea</taxon>
        <taxon>Metakinetoplastina</taxon>
        <taxon>Trypanosomatida</taxon>
        <taxon>Trypanosomatidae</taxon>
        <taxon>Leishmaniinae</taxon>
        <taxon>Leishmania</taxon>
        <taxon>lizard Leishmania</taxon>
    </lineage>
</organism>
<dbReference type="Pfam" id="PF00642">
    <property type="entry name" value="zf-CCCH"/>
    <property type="match status" value="1"/>
</dbReference>
<dbReference type="InterPro" id="IPR007854">
    <property type="entry name" value="Fip1_dom"/>
</dbReference>
<evidence type="ECO:0000313" key="12">
    <source>
        <dbReference type="EMBL" id="GET85752.1"/>
    </source>
</evidence>
<evidence type="ECO:0000256" key="9">
    <source>
        <dbReference type="PROSITE-ProRule" id="PRU00723"/>
    </source>
</evidence>
<keyword evidence="5" id="KW-0677">Repeat</keyword>
<dbReference type="AlphaFoldDB" id="A0A640K8M2"/>
<evidence type="ECO:0000256" key="10">
    <source>
        <dbReference type="SAM" id="MobiDB-lite"/>
    </source>
</evidence>
<feature type="region of interest" description="Disordered" evidence="10">
    <location>
        <begin position="318"/>
        <end position="443"/>
    </location>
</feature>